<gene>
    <name evidence="4" type="ORF">SAMN05660282_00502</name>
</gene>
<proteinExistence type="predicted"/>
<dbReference type="InterPro" id="IPR003439">
    <property type="entry name" value="ABC_transporter-like_ATP-bd"/>
</dbReference>
<dbReference type="InterPro" id="IPR027417">
    <property type="entry name" value="P-loop_NTPase"/>
</dbReference>
<keyword evidence="1" id="KW-0547">Nucleotide-binding</keyword>
<dbReference type="Gene3D" id="3.40.50.300">
    <property type="entry name" value="P-loop containing nucleotide triphosphate hydrolases"/>
    <property type="match status" value="1"/>
</dbReference>
<keyword evidence="2 4" id="KW-0067">ATP-binding</keyword>
<name>A0A1I2QJP0_9CORY</name>
<feature type="domain" description="ABC transporter" evidence="3">
    <location>
        <begin position="9"/>
        <end position="227"/>
    </location>
</feature>
<accession>A0A1I2QJP0</accession>
<sequence>MSARSDAVLTLTNIYRVFARERHPETTLAVREFNLEVKYKEMVALYGPPNSGKSTVLGIAGLLLRPTSGEVLLHGHEVPQTEPERAAIRNSALGFILHDYDVIEWMSVLDNVAMALDYESPRVPHPQRQQRATVELERLEIPRGLFSRPAGEAPAELRLRIALARALVTNPDLILADEPTAGLDDQATMRTMSLLKALSEFGVSVLVATDREQVARFADRIVPIASS</sequence>
<evidence type="ECO:0000256" key="1">
    <source>
        <dbReference type="ARBA" id="ARBA00022741"/>
    </source>
</evidence>
<dbReference type="Pfam" id="PF00005">
    <property type="entry name" value="ABC_tran"/>
    <property type="match status" value="1"/>
</dbReference>
<dbReference type="InterPro" id="IPR015854">
    <property type="entry name" value="ABC_transpr_LolD-like"/>
</dbReference>
<dbReference type="PROSITE" id="PS50893">
    <property type="entry name" value="ABC_TRANSPORTER_2"/>
    <property type="match status" value="1"/>
</dbReference>
<keyword evidence="5" id="KW-1185">Reference proteome</keyword>
<dbReference type="RefSeq" id="WP_092284071.1">
    <property type="nucleotide sequence ID" value="NZ_FOPJ01000002.1"/>
</dbReference>
<dbReference type="InterPro" id="IPR003593">
    <property type="entry name" value="AAA+_ATPase"/>
</dbReference>
<protein>
    <submittedName>
        <fullName evidence="4">Putative ABC transport system ATP-binding protein</fullName>
    </submittedName>
</protein>
<dbReference type="GO" id="GO:0005524">
    <property type="term" value="F:ATP binding"/>
    <property type="evidence" value="ECO:0007669"/>
    <property type="project" value="UniProtKB-KW"/>
</dbReference>
<dbReference type="OrthoDB" id="9804819at2"/>
<evidence type="ECO:0000313" key="5">
    <source>
        <dbReference type="Proteomes" id="UP000199065"/>
    </source>
</evidence>
<evidence type="ECO:0000259" key="3">
    <source>
        <dbReference type="PROSITE" id="PS50893"/>
    </source>
</evidence>
<dbReference type="SMART" id="SM00382">
    <property type="entry name" value="AAA"/>
    <property type="match status" value="1"/>
</dbReference>
<dbReference type="STRING" id="185761.SAMN05660282_00502"/>
<dbReference type="Proteomes" id="UP000199065">
    <property type="component" value="Unassembled WGS sequence"/>
</dbReference>
<dbReference type="AlphaFoldDB" id="A0A1I2QJP0"/>
<dbReference type="EMBL" id="FOPJ01000002">
    <property type="protein sequence ID" value="SFG28815.1"/>
    <property type="molecule type" value="Genomic_DNA"/>
</dbReference>
<dbReference type="GO" id="GO:0016887">
    <property type="term" value="F:ATP hydrolysis activity"/>
    <property type="evidence" value="ECO:0007669"/>
    <property type="project" value="InterPro"/>
</dbReference>
<dbReference type="GO" id="GO:0005886">
    <property type="term" value="C:plasma membrane"/>
    <property type="evidence" value="ECO:0007669"/>
    <property type="project" value="TreeGrafter"/>
</dbReference>
<organism evidence="4 5">
    <name type="scientific">Corynebacterium spheniscorum</name>
    <dbReference type="NCBI Taxonomy" id="185761"/>
    <lineage>
        <taxon>Bacteria</taxon>
        <taxon>Bacillati</taxon>
        <taxon>Actinomycetota</taxon>
        <taxon>Actinomycetes</taxon>
        <taxon>Mycobacteriales</taxon>
        <taxon>Corynebacteriaceae</taxon>
        <taxon>Corynebacterium</taxon>
    </lineage>
</organism>
<evidence type="ECO:0000313" key="4">
    <source>
        <dbReference type="EMBL" id="SFG28815.1"/>
    </source>
</evidence>
<dbReference type="GO" id="GO:0022857">
    <property type="term" value="F:transmembrane transporter activity"/>
    <property type="evidence" value="ECO:0007669"/>
    <property type="project" value="TreeGrafter"/>
</dbReference>
<dbReference type="SUPFAM" id="SSF52540">
    <property type="entry name" value="P-loop containing nucleoside triphosphate hydrolases"/>
    <property type="match status" value="1"/>
</dbReference>
<evidence type="ECO:0000256" key="2">
    <source>
        <dbReference type="ARBA" id="ARBA00022840"/>
    </source>
</evidence>
<reference evidence="4 5" key="1">
    <citation type="submission" date="2016-10" db="EMBL/GenBank/DDBJ databases">
        <authorList>
            <person name="de Groot N.N."/>
        </authorList>
    </citation>
    <scope>NUCLEOTIDE SEQUENCE [LARGE SCALE GENOMIC DNA]</scope>
    <source>
        <strain>J11</strain>
        <strain evidence="5">PG 39</strain>
    </source>
</reference>
<dbReference type="PANTHER" id="PTHR24220">
    <property type="entry name" value="IMPORT ATP-BINDING PROTEIN"/>
    <property type="match status" value="1"/>
</dbReference>
<dbReference type="PANTHER" id="PTHR24220:SF692">
    <property type="entry name" value="ABC TRANSPORTER DOMAIN-CONTAINING PROTEIN"/>
    <property type="match status" value="1"/>
</dbReference>